<dbReference type="Pfam" id="PF22461">
    <property type="entry name" value="SLBB_2"/>
    <property type="match status" value="2"/>
</dbReference>
<evidence type="ECO:0000256" key="10">
    <source>
        <dbReference type="ARBA" id="ARBA00023114"/>
    </source>
</evidence>
<evidence type="ECO:0000256" key="8">
    <source>
        <dbReference type="ARBA" id="ARBA00023047"/>
    </source>
</evidence>
<keyword evidence="14" id="KW-0449">Lipoprotein</keyword>
<feature type="domain" description="SLBB" evidence="18">
    <location>
        <begin position="255"/>
        <end position="341"/>
    </location>
</feature>
<feature type="signal peptide" evidence="15">
    <location>
        <begin position="1"/>
        <end position="25"/>
    </location>
</feature>
<organism evidence="19 20">
    <name type="scientific">Halomonas alimentaria</name>
    <dbReference type="NCBI Taxonomy" id="147248"/>
    <lineage>
        <taxon>Bacteria</taxon>
        <taxon>Pseudomonadati</taxon>
        <taxon>Pseudomonadota</taxon>
        <taxon>Gammaproteobacteria</taxon>
        <taxon>Oceanospirillales</taxon>
        <taxon>Halomonadaceae</taxon>
        <taxon>Halomonas</taxon>
    </lineage>
</organism>
<keyword evidence="10" id="KW-0626">Porin</keyword>
<dbReference type="InterPro" id="IPR003715">
    <property type="entry name" value="Poly_export_N"/>
</dbReference>
<evidence type="ECO:0000256" key="5">
    <source>
        <dbReference type="ARBA" id="ARBA00022597"/>
    </source>
</evidence>
<evidence type="ECO:0000256" key="4">
    <source>
        <dbReference type="ARBA" id="ARBA00022452"/>
    </source>
</evidence>
<dbReference type="AlphaFoldDB" id="A0A7X4W5F0"/>
<keyword evidence="5" id="KW-0762">Sugar transport</keyword>
<dbReference type="Pfam" id="PF02563">
    <property type="entry name" value="Poly_export"/>
    <property type="match status" value="1"/>
</dbReference>
<evidence type="ECO:0000256" key="12">
    <source>
        <dbReference type="ARBA" id="ARBA00023139"/>
    </source>
</evidence>
<dbReference type="EMBL" id="WUTT01000001">
    <property type="protein sequence ID" value="NAW34708.1"/>
    <property type="molecule type" value="Genomic_DNA"/>
</dbReference>
<gene>
    <name evidence="19" type="ORF">GRB96_09790</name>
</gene>
<comment type="subcellular location">
    <subcellularLocation>
        <location evidence="1">Cell outer membrane</location>
        <topology evidence="1">Multi-pass membrane protein</topology>
    </subcellularLocation>
</comment>
<feature type="domain" description="Polysaccharide export protein N-terminal" evidence="16">
    <location>
        <begin position="82"/>
        <end position="165"/>
    </location>
</feature>
<accession>A0A7X4W5F0</accession>
<dbReference type="GO" id="GO:0009279">
    <property type="term" value="C:cell outer membrane"/>
    <property type="evidence" value="ECO:0007669"/>
    <property type="project" value="UniProtKB-SubCell"/>
</dbReference>
<dbReference type="Gene3D" id="3.10.560.10">
    <property type="entry name" value="Outer membrane lipoprotein wza domain like"/>
    <property type="match status" value="2"/>
</dbReference>
<feature type="chain" id="PRO_5031348426" evidence="15">
    <location>
        <begin position="26"/>
        <end position="380"/>
    </location>
</feature>
<evidence type="ECO:0000256" key="9">
    <source>
        <dbReference type="ARBA" id="ARBA00023065"/>
    </source>
</evidence>
<keyword evidence="11" id="KW-0472">Membrane</keyword>
<dbReference type="InterPro" id="IPR049712">
    <property type="entry name" value="Poly_export"/>
</dbReference>
<keyword evidence="6" id="KW-0812">Transmembrane</keyword>
<keyword evidence="3" id="KW-0813">Transport</keyword>
<evidence type="ECO:0000313" key="19">
    <source>
        <dbReference type="EMBL" id="NAW34708.1"/>
    </source>
</evidence>
<dbReference type="GO" id="GO:0046930">
    <property type="term" value="C:pore complex"/>
    <property type="evidence" value="ECO:0007669"/>
    <property type="project" value="UniProtKB-KW"/>
</dbReference>
<name>A0A7X4W5F0_9GAMM</name>
<comment type="similarity">
    <text evidence="2">Belongs to the BexD/CtrA/VexA family.</text>
</comment>
<dbReference type="Gene3D" id="1.20.5.70">
    <property type="match status" value="1"/>
</dbReference>
<comment type="caution">
    <text evidence="19">The sequence shown here is derived from an EMBL/GenBank/DDBJ whole genome shotgun (WGS) entry which is preliminary data.</text>
</comment>
<reference evidence="19 20" key="1">
    <citation type="submission" date="2019-12" db="EMBL/GenBank/DDBJ databases">
        <title>Draft genome sequencing of Halomonas alimentaria DSM 15356.</title>
        <authorList>
            <person name="Pandiyan K."/>
            <person name="Kushwaha P."/>
            <person name="Gowdham M."/>
            <person name="Chakdar H."/>
            <person name="Singh A."/>
            <person name="Kumar M."/>
            <person name="Saxena A.K."/>
        </authorList>
    </citation>
    <scope>NUCLEOTIDE SEQUENCE [LARGE SCALE GENOMIC DNA]</scope>
    <source>
        <strain evidence="19 20">DSM 15356</strain>
    </source>
</reference>
<keyword evidence="4" id="KW-1134">Transmembrane beta strand</keyword>
<dbReference type="PANTHER" id="PTHR33619:SF3">
    <property type="entry name" value="POLYSACCHARIDE EXPORT PROTEIN GFCE-RELATED"/>
    <property type="match status" value="1"/>
</dbReference>
<proteinExistence type="inferred from homology"/>
<feature type="domain" description="Outer-membrane lipoprotein Wza C-terminal" evidence="17">
    <location>
        <begin position="344"/>
        <end position="372"/>
    </location>
</feature>
<evidence type="ECO:0000256" key="1">
    <source>
        <dbReference type="ARBA" id="ARBA00004571"/>
    </source>
</evidence>
<dbReference type="NCBIfam" id="NF011658">
    <property type="entry name" value="PRK15078.1"/>
    <property type="match status" value="1"/>
</dbReference>
<keyword evidence="9" id="KW-0406">Ion transport</keyword>
<dbReference type="PANTHER" id="PTHR33619">
    <property type="entry name" value="POLYSACCHARIDE EXPORT PROTEIN GFCE-RELATED"/>
    <property type="match status" value="1"/>
</dbReference>
<dbReference type="GO" id="GO:0006811">
    <property type="term" value="P:monoatomic ion transport"/>
    <property type="evidence" value="ECO:0007669"/>
    <property type="project" value="UniProtKB-KW"/>
</dbReference>
<keyword evidence="7 15" id="KW-0732">Signal</keyword>
<feature type="domain" description="SLBB" evidence="18">
    <location>
        <begin position="171"/>
        <end position="249"/>
    </location>
</feature>
<dbReference type="InterPro" id="IPR054765">
    <property type="entry name" value="SLBB_dom"/>
</dbReference>
<evidence type="ECO:0000259" key="18">
    <source>
        <dbReference type="Pfam" id="PF22461"/>
    </source>
</evidence>
<evidence type="ECO:0000256" key="7">
    <source>
        <dbReference type="ARBA" id="ARBA00022729"/>
    </source>
</evidence>
<dbReference type="RefSeq" id="WP_161431968.1">
    <property type="nucleotide sequence ID" value="NZ_WUTT01000001.1"/>
</dbReference>
<evidence type="ECO:0000256" key="6">
    <source>
        <dbReference type="ARBA" id="ARBA00022692"/>
    </source>
</evidence>
<dbReference type="GO" id="GO:0015159">
    <property type="term" value="F:polysaccharide transmembrane transporter activity"/>
    <property type="evidence" value="ECO:0007669"/>
    <property type="project" value="InterPro"/>
</dbReference>
<keyword evidence="20" id="KW-1185">Reference proteome</keyword>
<protein>
    <submittedName>
        <fullName evidence="19">Polysaccharide export protein Wza</fullName>
    </submittedName>
</protein>
<evidence type="ECO:0000259" key="17">
    <source>
        <dbReference type="Pfam" id="PF18412"/>
    </source>
</evidence>
<evidence type="ECO:0000256" key="11">
    <source>
        <dbReference type="ARBA" id="ARBA00023136"/>
    </source>
</evidence>
<keyword evidence="12" id="KW-0564">Palmitate</keyword>
<evidence type="ECO:0000256" key="14">
    <source>
        <dbReference type="ARBA" id="ARBA00023288"/>
    </source>
</evidence>
<keyword evidence="13" id="KW-0998">Cell outer membrane</keyword>
<keyword evidence="8" id="KW-0625">Polysaccharide transport</keyword>
<evidence type="ECO:0000256" key="3">
    <source>
        <dbReference type="ARBA" id="ARBA00022448"/>
    </source>
</evidence>
<dbReference type="Proteomes" id="UP000487929">
    <property type="component" value="Unassembled WGS sequence"/>
</dbReference>
<evidence type="ECO:0000256" key="13">
    <source>
        <dbReference type="ARBA" id="ARBA00023237"/>
    </source>
</evidence>
<dbReference type="Pfam" id="PF18412">
    <property type="entry name" value="Wza_C"/>
    <property type="match status" value="1"/>
</dbReference>
<evidence type="ECO:0000256" key="15">
    <source>
        <dbReference type="SAM" id="SignalP"/>
    </source>
</evidence>
<dbReference type="InterPro" id="IPR040716">
    <property type="entry name" value="Wza_C"/>
</dbReference>
<evidence type="ECO:0000313" key="20">
    <source>
        <dbReference type="Proteomes" id="UP000487929"/>
    </source>
</evidence>
<sequence length="380" mass="40782">MLNPTSIKLLAVLGGALWLTGCAFAPGSHFDSSVEGAPIDDLVEIEPITPGLVSALQPAQGVEPGNADLQQLAAQQGAAIDDYDYRIGRGDVLSIIVYDHPELTIPAGSERSPAESGNIVHRDGTIFYPYIGRVQVEGRSVAEVRDLIASRLQTYISEPQVEVRIAAFKSQEVQITGEVKRPGAQPITNVPLTLLDAIGQAGGLDTEANWHEVQFTRAGKTRRISLYAMLNEGELARDILLQDGDVIHVPDVGNQQVYVMGEVGEPQALSMGRTRLTLTDALAQAGSFKEASANASGIFVFRRAPATSGKLATVYQLDARNAAAMVLGTQFALQPTDIVYVTSTPLGRWNRVIGQLLPTVTAVYQVTRAVNDANELRDDL</sequence>
<evidence type="ECO:0000256" key="2">
    <source>
        <dbReference type="ARBA" id="ARBA00009450"/>
    </source>
</evidence>
<dbReference type="GO" id="GO:0015288">
    <property type="term" value="F:porin activity"/>
    <property type="evidence" value="ECO:0007669"/>
    <property type="project" value="UniProtKB-KW"/>
</dbReference>
<dbReference type="OrthoDB" id="9808421at2"/>
<dbReference type="Gene3D" id="3.30.1950.10">
    <property type="entry name" value="wza like domain"/>
    <property type="match status" value="1"/>
</dbReference>
<evidence type="ECO:0000259" key="16">
    <source>
        <dbReference type="Pfam" id="PF02563"/>
    </source>
</evidence>